<protein>
    <submittedName>
        <fullName evidence="2">Phosphotransferase enzyme family protein</fullName>
    </submittedName>
</protein>
<evidence type="ECO:0000259" key="1">
    <source>
        <dbReference type="Pfam" id="PF01636"/>
    </source>
</evidence>
<dbReference type="SUPFAM" id="SSF56112">
    <property type="entry name" value="Protein kinase-like (PK-like)"/>
    <property type="match status" value="1"/>
</dbReference>
<organism evidence="2 3">
    <name type="scientific">Auraticoccus monumenti</name>
    <dbReference type="NCBI Taxonomy" id="675864"/>
    <lineage>
        <taxon>Bacteria</taxon>
        <taxon>Bacillati</taxon>
        <taxon>Actinomycetota</taxon>
        <taxon>Actinomycetes</taxon>
        <taxon>Propionibacteriales</taxon>
        <taxon>Propionibacteriaceae</taxon>
        <taxon>Auraticoccus</taxon>
    </lineage>
</organism>
<evidence type="ECO:0000313" key="3">
    <source>
        <dbReference type="Proteomes" id="UP000198546"/>
    </source>
</evidence>
<keyword evidence="2" id="KW-0808">Transferase</keyword>
<dbReference type="InterPro" id="IPR018247">
    <property type="entry name" value="EF_Hand_1_Ca_BS"/>
</dbReference>
<dbReference type="InterPro" id="IPR011009">
    <property type="entry name" value="Kinase-like_dom_sf"/>
</dbReference>
<dbReference type="EMBL" id="LT629688">
    <property type="protein sequence ID" value="SDD80205.1"/>
    <property type="molecule type" value="Genomic_DNA"/>
</dbReference>
<evidence type="ECO:0000313" key="2">
    <source>
        <dbReference type="EMBL" id="SDD80205.1"/>
    </source>
</evidence>
<keyword evidence="3" id="KW-1185">Reference proteome</keyword>
<proteinExistence type="predicted"/>
<dbReference type="Pfam" id="PF01636">
    <property type="entry name" value="APH"/>
    <property type="match status" value="1"/>
</dbReference>
<accession>A0A1G6XRZ0</accession>
<dbReference type="GO" id="GO:0016740">
    <property type="term" value="F:transferase activity"/>
    <property type="evidence" value="ECO:0007669"/>
    <property type="project" value="UniProtKB-KW"/>
</dbReference>
<dbReference type="STRING" id="675864.SAMN04489747_1770"/>
<dbReference type="PROSITE" id="PS00018">
    <property type="entry name" value="EF_HAND_1"/>
    <property type="match status" value="1"/>
</dbReference>
<sequence>MERDDPDGSRLLTSRDVGDLLSAAVEHSGGQLVDWRMEHVDANPQHSTTATYNATVQWPFGRREELLGVSARVGGPAPSDERAEIFAAGSRQLAVWIYPKDPDLPGLVRAAYPAGMAEVLNEHRVLPSPVRPEQVALEMIAYRPRRRAVLRATVTTPGGPVTFYVKVLRRQLFAEVERRHLMLLEVGVPAPPVAASTSDHLLVLRELSGRPLAKAIFDPHPPTSAERLIGVLDAMPAAVSQLQRRPPWTDSVQHYTVMVQRAMPGEQRRLDWITAEIQSGLAGTAPGDEPTHGDFHEGQVHVDGGRVVGVLDVDTIGPGRRVDDLACMVAHLSTVQRMNTEQAARVRALLAGWVPVFDTRVDPTELRLRAAAVIISLATGPYRSQEPHWERETSFIIDAAEALVRQVR</sequence>
<name>A0A1G6XRZ0_9ACTN</name>
<dbReference type="RefSeq" id="WP_090592474.1">
    <property type="nucleotide sequence ID" value="NZ_LT629688.1"/>
</dbReference>
<feature type="domain" description="Aminoglycoside phosphotransferase" evidence="1">
    <location>
        <begin position="181"/>
        <end position="352"/>
    </location>
</feature>
<reference evidence="2 3" key="1">
    <citation type="submission" date="2016-10" db="EMBL/GenBank/DDBJ databases">
        <authorList>
            <person name="de Groot N.N."/>
        </authorList>
    </citation>
    <scope>NUCLEOTIDE SEQUENCE [LARGE SCALE GENOMIC DNA]</scope>
    <source>
        <strain evidence="2 3">MON 2.2</strain>
    </source>
</reference>
<dbReference type="AlphaFoldDB" id="A0A1G6XRZ0"/>
<dbReference type="Proteomes" id="UP000198546">
    <property type="component" value="Chromosome i"/>
</dbReference>
<dbReference type="InterPro" id="IPR002575">
    <property type="entry name" value="Aminoglycoside_PTrfase"/>
</dbReference>
<gene>
    <name evidence="2" type="ORF">SAMN04489747_1770</name>
</gene>
<dbReference type="Gene3D" id="3.90.1200.10">
    <property type="match status" value="1"/>
</dbReference>
<dbReference type="OrthoDB" id="3837844at2"/>